<dbReference type="VEuPathDB" id="HostDB:ENSMMUG00000057434"/>
<dbReference type="Bgee" id="ENSMMUG00000057434">
    <property type="expression patterns" value="Expressed in adipose tissue and 17 other cell types or tissues"/>
</dbReference>
<reference evidence="2" key="2">
    <citation type="submission" date="2019-01" db="EMBL/GenBank/DDBJ databases">
        <authorList>
            <person name="Graves T."/>
            <person name="Eichler E.E."/>
            <person name="Wilson R.K."/>
        </authorList>
    </citation>
    <scope>NUCLEOTIDE SEQUENCE [LARGE SCALE GENOMIC DNA]</scope>
    <source>
        <strain evidence="2">17573</strain>
    </source>
</reference>
<reference evidence="3" key="1">
    <citation type="journal article" date="2007" name="Science">
        <title>Evolutionary and biomedical insights from the rhesus macaque genome.</title>
        <authorList>
            <person name="Gibbs R.A."/>
            <person name="Rogers J."/>
            <person name="Katze M.G."/>
            <person name="Bumgarner R."/>
            <person name="Weinstock G.M."/>
            <person name="Mardis E.R."/>
            <person name="Remington K.A."/>
            <person name="Strausberg R.L."/>
            <person name="Venter J.C."/>
            <person name="Wilson R.K."/>
            <person name="Batzer M.A."/>
            <person name="Bustamante C.D."/>
            <person name="Eichler E.E."/>
            <person name="Hahn M.W."/>
            <person name="Hardison R.C."/>
            <person name="Makova K.D."/>
            <person name="Miller W."/>
            <person name="Milosavljevic A."/>
            <person name="Palermo R.E."/>
            <person name="Siepel A."/>
            <person name="Sikela J.M."/>
            <person name="Attaway T."/>
            <person name="Bell S."/>
            <person name="Bernard K.E."/>
            <person name="Buhay C.J."/>
            <person name="Chandrabose M.N."/>
            <person name="Dao M."/>
            <person name="Davis C."/>
            <person name="Delehaunty K.D."/>
            <person name="Ding Y."/>
            <person name="Dinh H.H."/>
            <person name="Dugan-Rocha S."/>
            <person name="Fulton L.A."/>
            <person name="Gabisi R.A."/>
            <person name="Garner T.T."/>
            <person name="Godfrey J."/>
            <person name="Hawes A.C."/>
            <person name="Hernandez J."/>
            <person name="Hines S."/>
            <person name="Holder M."/>
            <person name="Hume J."/>
            <person name="Jhangiani S.N."/>
            <person name="Joshi V."/>
            <person name="Khan Z.M."/>
            <person name="Kirkness E.F."/>
            <person name="Cree A."/>
            <person name="Fowler R.G."/>
            <person name="Lee S."/>
            <person name="Lewis L.R."/>
            <person name="Li Z."/>
            <person name="Liu Y.-S."/>
            <person name="Moore S.M."/>
            <person name="Muzny D."/>
            <person name="Nazareth L.V."/>
            <person name="Ngo D.N."/>
            <person name="Okwuonu G.O."/>
            <person name="Pai G."/>
            <person name="Parker D."/>
            <person name="Paul H.A."/>
            <person name="Pfannkoch C."/>
            <person name="Pohl C.S."/>
            <person name="Rogers Y.-H.C."/>
            <person name="Ruiz S.J."/>
            <person name="Sabo A."/>
            <person name="Santibanez J."/>
            <person name="Schneider B.W."/>
            <person name="Smith S.M."/>
            <person name="Sodergren E."/>
            <person name="Svatek A.F."/>
            <person name="Utterback T.R."/>
            <person name="Vattathil S."/>
            <person name="Warren W."/>
            <person name="White C.S."/>
            <person name="Chinwalla A.T."/>
            <person name="Feng Y."/>
            <person name="Halpern A.L."/>
            <person name="Hillier L.W."/>
            <person name="Huang X."/>
            <person name="Minx P."/>
            <person name="Nelson J.O."/>
            <person name="Pepin K.H."/>
            <person name="Qin X."/>
            <person name="Sutton G.G."/>
            <person name="Venter E."/>
            <person name="Walenz B.P."/>
            <person name="Wallis J.W."/>
            <person name="Worley K.C."/>
            <person name="Yang S.-P."/>
            <person name="Jones S.M."/>
            <person name="Marra M.A."/>
            <person name="Rocchi M."/>
            <person name="Schein J.E."/>
            <person name="Baertsch R."/>
            <person name="Clarke L."/>
            <person name="Csuros M."/>
            <person name="Glasscock J."/>
            <person name="Harris R.A."/>
            <person name="Havlak P."/>
            <person name="Jackson A.R."/>
            <person name="Jiang H."/>
            <person name="Liu Y."/>
            <person name="Messina D.N."/>
            <person name="Shen Y."/>
            <person name="Song H.X.-Z."/>
            <person name="Wylie T."/>
            <person name="Zhang L."/>
            <person name="Birney E."/>
            <person name="Han K."/>
            <person name="Konkel M.K."/>
            <person name="Lee J."/>
            <person name="Smit A.F.A."/>
            <person name="Ullmer B."/>
            <person name="Wang H."/>
            <person name="Xing J."/>
            <person name="Burhans R."/>
            <person name="Cheng Z."/>
            <person name="Karro J.E."/>
            <person name="Ma J."/>
            <person name="Raney B."/>
            <person name="She X."/>
            <person name="Cox M.J."/>
            <person name="Demuth J.P."/>
            <person name="Dumas L.J."/>
            <person name="Han S.-G."/>
            <person name="Hopkins J."/>
            <person name="Karimpour-Fard A."/>
            <person name="Kim Y.H."/>
            <person name="Pollack J.R."/>
            <person name="Vinar T."/>
            <person name="Addo-Quaye C."/>
            <person name="Degenhardt J."/>
            <person name="Denby A."/>
            <person name="Hubisz M.J."/>
            <person name="Indap A."/>
            <person name="Kosiol C."/>
            <person name="Lahn B.T."/>
            <person name="Lawson H.A."/>
            <person name="Marklein A."/>
            <person name="Nielsen R."/>
            <person name="Vallender E.J."/>
            <person name="Clark A.G."/>
            <person name="Ferguson B."/>
            <person name="Hernandez R.D."/>
            <person name="Hirani K."/>
            <person name="Kehrer-Sawatzki H."/>
            <person name="Kolb J."/>
            <person name="Patil S."/>
            <person name="Pu L.-L."/>
            <person name="Ren Y."/>
            <person name="Smith D.G."/>
            <person name="Wheeler D.A."/>
            <person name="Schenck I."/>
            <person name="Ball E.V."/>
            <person name="Chen R."/>
            <person name="Cooper D.N."/>
            <person name="Giardine B."/>
            <person name="Hsu F."/>
            <person name="Kent W.J."/>
            <person name="Lesk A."/>
            <person name="Nelson D.L."/>
            <person name="O'brien W.E."/>
            <person name="Pruefer K."/>
            <person name="Stenson P.D."/>
            <person name="Wallace J.C."/>
            <person name="Ke H."/>
            <person name="Liu X.-M."/>
            <person name="Wang P."/>
            <person name="Xiang A.P."/>
            <person name="Yang F."/>
            <person name="Barber G.P."/>
            <person name="Haussler D."/>
            <person name="Karolchik D."/>
            <person name="Kern A.D."/>
            <person name="Kuhn R.M."/>
            <person name="Smith K.E."/>
            <person name="Zwieg A.S."/>
        </authorList>
    </citation>
    <scope>NUCLEOTIDE SEQUENCE [LARGE SCALE GENOMIC DNA]</scope>
    <source>
        <strain evidence="3">17573</strain>
    </source>
</reference>
<evidence type="ECO:0000313" key="3">
    <source>
        <dbReference type="Proteomes" id="UP000006718"/>
    </source>
</evidence>
<dbReference type="AlphaFoldDB" id="A0A5F8AM20"/>
<keyword evidence="3" id="KW-1185">Reference proteome</keyword>
<dbReference type="OMA" id="SCFTILV"/>
<proteinExistence type="predicted"/>
<reference evidence="2" key="3">
    <citation type="submission" date="2025-08" db="UniProtKB">
        <authorList>
            <consortium name="Ensembl"/>
        </authorList>
    </citation>
    <scope>IDENTIFICATION</scope>
    <source>
        <strain evidence="2">17573</strain>
    </source>
</reference>
<feature type="compositionally biased region" description="Gly residues" evidence="1">
    <location>
        <begin position="135"/>
        <end position="144"/>
    </location>
</feature>
<dbReference type="GeneTree" id="ENSGT00910000147707"/>
<dbReference type="Ensembl" id="ENSMMUT00000099973.1">
    <property type="protein sequence ID" value="ENSMMUP00000078010.1"/>
    <property type="gene ID" value="ENSMMUG00000057434.1"/>
</dbReference>
<dbReference type="Proteomes" id="UP000006718">
    <property type="component" value="Chromosome 6"/>
</dbReference>
<reference evidence="2" key="4">
    <citation type="submission" date="2025-09" db="UniProtKB">
        <authorList>
            <consortium name="Ensembl"/>
        </authorList>
    </citation>
    <scope>IDENTIFICATION</scope>
    <source>
        <strain evidence="2">17573</strain>
    </source>
</reference>
<sequence>TNTHNRAGRQVLPFHFTENETERQSLRRTLHLGHCKAGSESRLLRPTRLSFLCLDYSWKGPGGHILGQPSPFTIQRAETPEKPSDLSEATRRVCGKVGGETETPWSLLSLAGSFFPGHSPQGTLEEELSRSCRGPGPGRSGGGPQLPRIPEPVARPGRSCALPPPGAAGARSGRCLGLRFLAWGSLPSARSHAVLGTLRSTEPSLPQELSADSPPSGVSGATGGLFVGTLAERSSSDLRPTSSAAPFPGLPTFFLSPFFPPPFSLFITFVFLALTPSSFFSRCQPLSSSPLVHRILGLGEAELGWASPSPTRRLASLRVPCPCLLGKPSPRADCHLLALQAQRQDSVPGPAHLLGRCARFWSLHLSVPLFSRPRVEGARSLESGVASSSPGSITSCFTILVFPSVKRGKHFLRAESKRERT</sequence>
<accession>A0A5F8AM20</accession>
<evidence type="ECO:0000256" key="1">
    <source>
        <dbReference type="SAM" id="MobiDB-lite"/>
    </source>
</evidence>
<protein>
    <submittedName>
        <fullName evidence="2">Uncharacterized protein</fullName>
    </submittedName>
</protein>
<feature type="region of interest" description="Disordered" evidence="1">
    <location>
        <begin position="118"/>
        <end position="166"/>
    </location>
</feature>
<name>A0A5F8AM20_MACMU</name>
<evidence type="ECO:0000313" key="2">
    <source>
        <dbReference type="Ensembl" id="ENSMMUP00000078010.1"/>
    </source>
</evidence>
<organism evidence="2 3">
    <name type="scientific">Macaca mulatta</name>
    <name type="common">Rhesus macaque</name>
    <dbReference type="NCBI Taxonomy" id="9544"/>
    <lineage>
        <taxon>Eukaryota</taxon>
        <taxon>Metazoa</taxon>
        <taxon>Chordata</taxon>
        <taxon>Craniata</taxon>
        <taxon>Vertebrata</taxon>
        <taxon>Euteleostomi</taxon>
        <taxon>Mammalia</taxon>
        <taxon>Eutheria</taxon>
        <taxon>Euarchontoglires</taxon>
        <taxon>Primates</taxon>
        <taxon>Haplorrhini</taxon>
        <taxon>Catarrhini</taxon>
        <taxon>Cercopithecidae</taxon>
        <taxon>Cercopithecinae</taxon>
        <taxon>Macaca</taxon>
    </lineage>
</organism>
<dbReference type="InParanoid" id="A0A5F8AM20"/>